<dbReference type="AlphaFoldDB" id="A0A9X2HM95"/>
<dbReference type="EMBL" id="JANAFB010000043">
    <property type="protein sequence ID" value="MCP3426943.1"/>
    <property type="molecule type" value="Genomic_DNA"/>
</dbReference>
<dbReference type="Gene3D" id="3.30.9.10">
    <property type="entry name" value="D-Amino Acid Oxidase, subunit A, domain 2"/>
    <property type="match status" value="1"/>
</dbReference>
<dbReference type="Proteomes" id="UP001139502">
    <property type="component" value="Unassembled WGS sequence"/>
</dbReference>
<protein>
    <submittedName>
        <fullName evidence="2">FAD-binding oxidoreductase</fullName>
    </submittedName>
</protein>
<accession>A0A9X2HM95</accession>
<proteinExistence type="predicted"/>
<dbReference type="PANTHER" id="PTHR13847">
    <property type="entry name" value="SARCOSINE DEHYDROGENASE-RELATED"/>
    <property type="match status" value="1"/>
</dbReference>
<gene>
    <name evidence="2" type="ORF">NBM05_13230</name>
</gene>
<dbReference type="Pfam" id="PF01266">
    <property type="entry name" value="DAO"/>
    <property type="match status" value="1"/>
</dbReference>
<keyword evidence="3" id="KW-1185">Reference proteome</keyword>
<dbReference type="RefSeq" id="WP_254168374.1">
    <property type="nucleotide sequence ID" value="NZ_JANAFB010000043.1"/>
</dbReference>
<dbReference type="InterPro" id="IPR006076">
    <property type="entry name" value="FAD-dep_OxRdtase"/>
</dbReference>
<reference evidence="2" key="1">
    <citation type="submission" date="2022-06" db="EMBL/GenBank/DDBJ databases">
        <title>Rothia sp. isolated from sandalwood seedling.</title>
        <authorList>
            <person name="Tuikhar N."/>
            <person name="Kirdat K."/>
            <person name="Thorat V."/>
            <person name="Swetha P."/>
            <person name="Padma S."/>
            <person name="Sundararaj R."/>
            <person name="Yadav A."/>
        </authorList>
    </citation>
    <scope>NUCLEOTIDE SEQUENCE</scope>
    <source>
        <strain evidence="2">AR01</strain>
    </source>
</reference>
<evidence type="ECO:0000259" key="1">
    <source>
        <dbReference type="Pfam" id="PF01266"/>
    </source>
</evidence>
<feature type="domain" description="FAD dependent oxidoreductase" evidence="1">
    <location>
        <begin position="11"/>
        <end position="383"/>
    </location>
</feature>
<dbReference type="InterPro" id="IPR036188">
    <property type="entry name" value="FAD/NAD-bd_sf"/>
</dbReference>
<dbReference type="SUPFAM" id="SSF51905">
    <property type="entry name" value="FAD/NAD(P)-binding domain"/>
    <property type="match status" value="1"/>
</dbReference>
<evidence type="ECO:0000313" key="2">
    <source>
        <dbReference type="EMBL" id="MCP3426943.1"/>
    </source>
</evidence>
<dbReference type="Gene3D" id="3.50.50.60">
    <property type="entry name" value="FAD/NAD(P)-binding domain"/>
    <property type="match status" value="1"/>
</dbReference>
<sequence>MRVRTVLDKADIVIVGAGISGVTTAYELRKRGFDVIIVEQRFPAYGASGRNAGALWIQTCSAGTELDLALAGRDKYSQYVDELGNTFDFRQNGGLFFFETEGQGRLLESYVRDRRAAGLEAEIMDLNAAKEMSPLLPDTAIGAVYCADDAQVDSPRFVKAVSDACVRMGVRMYENTSVLSTIRDGDSVIGVRTVRGEIHASGLVWATGAWAVNLEAEGIEVPVTTARQGQLVTQPLEPTPSPIMRGPRGVLRCTALTSLSNYEARLFEHHDGSQSQPDEGRRIRYDDTITQNGAGSLFVGSSIDSYGALNPHIGLAATNAMVSMTLDRFSRFASIGITGLWAGVSSWAEDQLPIIGRADGVYLNVGHSYGVSSGPIGGQIMADAISAEPNKFSDELRPGRDGSVR</sequence>
<dbReference type="GO" id="GO:0005737">
    <property type="term" value="C:cytoplasm"/>
    <property type="evidence" value="ECO:0007669"/>
    <property type="project" value="TreeGrafter"/>
</dbReference>
<name>A0A9X2HM95_9MICC</name>
<organism evidence="2 3">
    <name type="scientific">Rothia santali</name>
    <dbReference type="NCBI Taxonomy" id="2949643"/>
    <lineage>
        <taxon>Bacteria</taxon>
        <taxon>Bacillati</taxon>
        <taxon>Actinomycetota</taxon>
        <taxon>Actinomycetes</taxon>
        <taxon>Micrococcales</taxon>
        <taxon>Micrococcaceae</taxon>
        <taxon>Rothia</taxon>
    </lineage>
</organism>
<comment type="caution">
    <text evidence="2">The sequence shown here is derived from an EMBL/GenBank/DDBJ whole genome shotgun (WGS) entry which is preliminary data.</text>
</comment>
<evidence type="ECO:0000313" key="3">
    <source>
        <dbReference type="Proteomes" id="UP001139502"/>
    </source>
</evidence>